<name>W7Y713_9BACT</name>
<gene>
    <name evidence="1" type="ORF">JCM21142_72740</name>
</gene>
<dbReference type="STRING" id="869213.GCA_000517085_01330"/>
<evidence type="ECO:0000313" key="2">
    <source>
        <dbReference type="Proteomes" id="UP000019402"/>
    </source>
</evidence>
<sequence>MKAKILNYILATVLLILVIKMVYKEKPVHQIVVKQEKGTQNADDKQTFQVETTHQAWVWLTVAEGKRLIAKGLKEYPPIKERLKNGYILITKGTTNTYVAEEFLNDSIMNGDFVLGRILPAGRNVKLKRGQKRKEIVFKNGAVLDTAYQDILNDMKEGDIVMKGANIINYKKNQAGILIGHPTAGTTGVLAPMVKERKLRLIIPVGLEKESSQDIDMLSQFTKIPHDGVEKKMPYIWSIKGELFTELEAIQQFANVQTMHIASGGIGGAEGAVTICIRGSKEEVEKALAVVKSVQGEPSFVR</sequence>
<dbReference type="RefSeq" id="WP_027471185.1">
    <property type="nucleotide sequence ID" value="NZ_BAMD01000036.1"/>
</dbReference>
<dbReference type="Proteomes" id="UP000019402">
    <property type="component" value="Unassembled WGS sequence"/>
</dbReference>
<dbReference type="AlphaFoldDB" id="W7Y713"/>
<comment type="caution">
    <text evidence="1">The sequence shown here is derived from an EMBL/GenBank/DDBJ whole genome shotgun (WGS) entry which is preliminary data.</text>
</comment>
<proteinExistence type="predicted"/>
<dbReference type="EMBL" id="BAMD01000036">
    <property type="protein sequence ID" value="GAF04047.1"/>
    <property type="molecule type" value="Genomic_DNA"/>
</dbReference>
<dbReference type="eggNOG" id="ENOG502ZC2Y">
    <property type="taxonomic scope" value="Bacteria"/>
</dbReference>
<protein>
    <submittedName>
        <fullName evidence="1">Uncharacterized protein</fullName>
    </submittedName>
</protein>
<accession>W7Y713</accession>
<organism evidence="1 2">
    <name type="scientific">Saccharicrinis fermentans DSM 9555 = JCM 21142</name>
    <dbReference type="NCBI Taxonomy" id="869213"/>
    <lineage>
        <taxon>Bacteria</taxon>
        <taxon>Pseudomonadati</taxon>
        <taxon>Bacteroidota</taxon>
        <taxon>Bacteroidia</taxon>
        <taxon>Marinilabiliales</taxon>
        <taxon>Marinilabiliaceae</taxon>
        <taxon>Saccharicrinis</taxon>
    </lineage>
</organism>
<dbReference type="OrthoDB" id="5372599at2"/>
<evidence type="ECO:0000313" key="1">
    <source>
        <dbReference type="EMBL" id="GAF04047.1"/>
    </source>
</evidence>
<reference evidence="1 2" key="1">
    <citation type="journal article" date="2014" name="Genome Announc.">
        <title>Draft Genome Sequence of Cytophaga fermentans JCM 21142T, a Facultative Anaerobe Isolated from Marine Mud.</title>
        <authorList>
            <person name="Starns D."/>
            <person name="Oshima K."/>
            <person name="Suda W."/>
            <person name="Iino T."/>
            <person name="Yuki M."/>
            <person name="Inoue J."/>
            <person name="Kitamura K."/>
            <person name="Iida T."/>
            <person name="Darby A."/>
            <person name="Hattori M."/>
            <person name="Ohkuma M."/>
        </authorList>
    </citation>
    <scope>NUCLEOTIDE SEQUENCE [LARGE SCALE GENOMIC DNA]</scope>
    <source>
        <strain evidence="1 2">JCM 21142</strain>
    </source>
</reference>
<keyword evidence="2" id="KW-1185">Reference proteome</keyword>